<dbReference type="Pfam" id="PF13630">
    <property type="entry name" value="SdpI"/>
    <property type="match status" value="1"/>
</dbReference>
<dbReference type="STRING" id="1987383.A5844_000604"/>
<protein>
    <recommendedName>
        <fullName evidence="4">SdpI family protein</fullName>
    </recommendedName>
</protein>
<feature type="transmembrane region" description="Helical" evidence="1">
    <location>
        <begin position="75"/>
        <end position="95"/>
    </location>
</feature>
<dbReference type="EMBL" id="NGMO01000001">
    <property type="protein sequence ID" value="OTP12371.1"/>
    <property type="molecule type" value="Genomic_DNA"/>
</dbReference>
<accession>A0A2C9XQB6</accession>
<comment type="caution">
    <text evidence="2">The sequence shown here is derived from an EMBL/GenBank/DDBJ whole genome shotgun (WGS) entry which is preliminary data.</text>
</comment>
<proteinExistence type="predicted"/>
<organism evidence="2 3">
    <name type="scientific">Candidatus Enterococcus wittei</name>
    <dbReference type="NCBI Taxonomy" id="1987383"/>
    <lineage>
        <taxon>Bacteria</taxon>
        <taxon>Bacillati</taxon>
        <taxon>Bacillota</taxon>
        <taxon>Bacilli</taxon>
        <taxon>Lactobacillales</taxon>
        <taxon>Enterococcaceae</taxon>
        <taxon>Enterococcus</taxon>
    </lineage>
</organism>
<feature type="transmembrane region" description="Helical" evidence="1">
    <location>
        <begin position="6"/>
        <end position="32"/>
    </location>
</feature>
<evidence type="ECO:0000313" key="3">
    <source>
        <dbReference type="Proteomes" id="UP000194933"/>
    </source>
</evidence>
<feature type="transmembrane region" description="Helical" evidence="1">
    <location>
        <begin position="53"/>
        <end position="69"/>
    </location>
</feature>
<keyword evidence="3" id="KW-1185">Reference proteome</keyword>
<keyword evidence="1" id="KW-0812">Transmembrane</keyword>
<evidence type="ECO:0000313" key="2">
    <source>
        <dbReference type="EMBL" id="OTP12371.1"/>
    </source>
</evidence>
<sequence>MIFLTVGIFLSIIGLLFLILPSKGNLPFYGYYSSLAAKTEKHWHLAQITSGKYFLLFGLGMTLIGYYLKTTGQTNYFIIEMLLLVFPIMPIFILTEKKLQQFDLKNGGNEHEHFND</sequence>
<gene>
    <name evidence="2" type="ORF">A5844_000604</name>
</gene>
<dbReference type="InterPro" id="IPR025962">
    <property type="entry name" value="SdpI/YhfL"/>
</dbReference>
<dbReference type="Proteomes" id="UP000194933">
    <property type="component" value="Unassembled WGS sequence"/>
</dbReference>
<evidence type="ECO:0000256" key="1">
    <source>
        <dbReference type="SAM" id="Phobius"/>
    </source>
</evidence>
<reference evidence="2 3" key="1">
    <citation type="submission" date="2017-05" db="EMBL/GenBank/DDBJ databases">
        <title>The Genome Sequence of Enterococcus sp. 10A9_DIV0425.</title>
        <authorList>
            <consortium name="The Broad Institute Genomics Platform"/>
            <consortium name="The Broad Institute Genomic Center for Infectious Diseases"/>
            <person name="Earl A."/>
            <person name="Manson A."/>
            <person name="Schwartman J."/>
            <person name="Gilmore M."/>
            <person name="Abouelleil A."/>
            <person name="Cao P."/>
            <person name="Chapman S."/>
            <person name="Cusick C."/>
            <person name="Shea T."/>
            <person name="Young S."/>
            <person name="Neafsey D."/>
            <person name="Nusbaum C."/>
            <person name="Birren B."/>
        </authorList>
    </citation>
    <scope>NUCLEOTIDE SEQUENCE [LARGE SCALE GENOMIC DNA]</scope>
    <source>
        <strain evidence="2 3">10A9_DIV0425</strain>
    </source>
</reference>
<dbReference type="AlphaFoldDB" id="A0A2C9XQB6"/>
<evidence type="ECO:0008006" key="4">
    <source>
        <dbReference type="Google" id="ProtNLM"/>
    </source>
</evidence>
<keyword evidence="1" id="KW-1133">Transmembrane helix</keyword>
<keyword evidence="1" id="KW-0472">Membrane</keyword>
<dbReference type="RefSeq" id="WP_086283791.1">
    <property type="nucleotide sequence ID" value="NZ_NGMO01000001.1"/>
</dbReference>
<name>A0A2C9XQB6_9ENTE</name>